<gene>
    <name evidence="4" type="primary">rpsO</name>
    <name evidence="7" type="ORF">D9V69_01860</name>
</gene>
<dbReference type="PANTHER" id="PTHR23321">
    <property type="entry name" value="RIBOSOMAL PROTEIN S15, BACTERIAL AND ORGANELLAR"/>
    <property type="match status" value="1"/>
</dbReference>
<name>A0A4D6XZE7_9GAMM</name>
<dbReference type="InterPro" id="IPR000589">
    <property type="entry name" value="Ribosomal_uS15"/>
</dbReference>
<organism evidence="7 8">
    <name type="scientific">Buchnera aphidicola</name>
    <name type="common">Hyadaphis tataricae</name>
    <dbReference type="NCBI Taxonomy" id="1241859"/>
    <lineage>
        <taxon>Bacteria</taxon>
        <taxon>Pseudomonadati</taxon>
        <taxon>Pseudomonadota</taxon>
        <taxon>Gammaproteobacteria</taxon>
        <taxon>Enterobacterales</taxon>
        <taxon>Erwiniaceae</taxon>
        <taxon>Buchnera</taxon>
    </lineage>
</organism>
<proteinExistence type="inferred from homology"/>
<keyword evidence="4 6" id="KW-0694">RNA-binding</keyword>
<dbReference type="EMBL" id="CP034873">
    <property type="protein sequence ID" value="QCI21667.1"/>
    <property type="molecule type" value="Genomic_DNA"/>
</dbReference>
<comment type="subunit">
    <text evidence="3 4">Part of the 30S ribosomal subunit. Forms a bridge to the 50S subunit in the 70S ribosome, contacting the 23S rRNA.</text>
</comment>
<reference evidence="7 8" key="1">
    <citation type="submission" date="2018-12" db="EMBL/GenBank/DDBJ databases">
        <authorList>
            <person name="Chong R.A."/>
        </authorList>
    </citation>
    <scope>NUCLEOTIDE SEQUENCE [LARGE SCALE GENOMIC DNA]</scope>
    <source>
        <strain evidence="7 8">Hta</strain>
    </source>
</reference>
<accession>A0A4D6XZE7</accession>
<dbReference type="GO" id="GO:0003735">
    <property type="term" value="F:structural constituent of ribosome"/>
    <property type="evidence" value="ECO:0007669"/>
    <property type="project" value="InterPro"/>
</dbReference>
<sequence>MSLSLKNKKKIILKYGKTQQNTGQTEVQVALLTNQINHLQTHFSKHKKDHCSRRGLLNMVSQRRKLLDYLKSKNILRYTSLIESLALRR</sequence>
<reference evidence="7 8" key="2">
    <citation type="submission" date="2019-05" db="EMBL/GenBank/DDBJ databases">
        <title>Genome evolution of the obligate endosymbiont Buchnera aphidicola.</title>
        <authorList>
            <person name="Moran N.A."/>
        </authorList>
    </citation>
    <scope>NUCLEOTIDE SEQUENCE [LARGE SCALE GENOMIC DNA]</scope>
    <source>
        <strain evidence="7 8">Hta</strain>
    </source>
</reference>
<keyword evidence="2 4" id="KW-0687">Ribonucleoprotein</keyword>
<dbReference type="HAMAP" id="MF_01343_B">
    <property type="entry name" value="Ribosomal_uS15_B"/>
    <property type="match status" value="1"/>
</dbReference>
<dbReference type="InterPro" id="IPR005290">
    <property type="entry name" value="Ribosomal_uS15_bac-type"/>
</dbReference>
<dbReference type="FunFam" id="1.10.287.10:FF:000002">
    <property type="entry name" value="30S ribosomal protein S15"/>
    <property type="match status" value="1"/>
</dbReference>
<evidence type="ECO:0000313" key="7">
    <source>
        <dbReference type="EMBL" id="QCI21667.1"/>
    </source>
</evidence>
<dbReference type="OrthoDB" id="9799262at2"/>
<dbReference type="AlphaFoldDB" id="A0A4D6XZE7"/>
<keyword evidence="4 6" id="KW-0699">rRNA-binding</keyword>
<dbReference type="RefSeq" id="WP_158356637.1">
    <property type="nucleotide sequence ID" value="NZ_CP034873.1"/>
</dbReference>
<evidence type="ECO:0000313" key="8">
    <source>
        <dbReference type="Proteomes" id="UP000298773"/>
    </source>
</evidence>
<evidence type="ECO:0000256" key="4">
    <source>
        <dbReference type="HAMAP-Rule" id="MF_01343"/>
    </source>
</evidence>
<comment type="function">
    <text evidence="4">Forms an intersubunit bridge (bridge B4) with the 23S rRNA of the 50S subunit in the ribosome.</text>
</comment>
<dbReference type="GO" id="GO:0006412">
    <property type="term" value="P:translation"/>
    <property type="evidence" value="ECO:0007669"/>
    <property type="project" value="UniProtKB-UniRule"/>
</dbReference>
<dbReference type="Proteomes" id="UP000298773">
    <property type="component" value="Chromosome"/>
</dbReference>
<dbReference type="Gene3D" id="6.10.250.3130">
    <property type="match status" value="1"/>
</dbReference>
<dbReference type="GO" id="GO:0019843">
    <property type="term" value="F:rRNA binding"/>
    <property type="evidence" value="ECO:0007669"/>
    <property type="project" value="UniProtKB-UniRule"/>
</dbReference>
<dbReference type="Pfam" id="PF00312">
    <property type="entry name" value="Ribosomal_S15"/>
    <property type="match status" value="1"/>
</dbReference>
<evidence type="ECO:0000256" key="1">
    <source>
        <dbReference type="ARBA" id="ARBA00022980"/>
    </source>
</evidence>
<keyword evidence="1 4" id="KW-0689">Ribosomal protein</keyword>
<dbReference type="Gene3D" id="1.10.287.10">
    <property type="entry name" value="S15/NS1, RNA-binding"/>
    <property type="match status" value="1"/>
</dbReference>
<dbReference type="PANTHER" id="PTHR23321:SF26">
    <property type="entry name" value="SMALL RIBOSOMAL SUBUNIT PROTEIN US15M"/>
    <property type="match status" value="1"/>
</dbReference>
<dbReference type="CDD" id="cd00353">
    <property type="entry name" value="Ribosomal_S15p_S13e"/>
    <property type="match status" value="1"/>
</dbReference>
<comment type="function">
    <text evidence="4 6">One of the primary rRNA binding proteins, it binds directly to 16S rRNA where it helps nucleate assembly of the platform of the 30S subunit by binding and bridging several RNA helices of the 16S rRNA.</text>
</comment>
<evidence type="ECO:0000256" key="2">
    <source>
        <dbReference type="ARBA" id="ARBA00023274"/>
    </source>
</evidence>
<evidence type="ECO:0000256" key="3">
    <source>
        <dbReference type="ARBA" id="ARBA00064542"/>
    </source>
</evidence>
<dbReference type="PROSITE" id="PS00362">
    <property type="entry name" value="RIBOSOMAL_S15"/>
    <property type="match status" value="1"/>
</dbReference>
<dbReference type="GO" id="GO:0022627">
    <property type="term" value="C:cytosolic small ribosomal subunit"/>
    <property type="evidence" value="ECO:0007669"/>
    <property type="project" value="TreeGrafter"/>
</dbReference>
<dbReference type="SMART" id="SM01387">
    <property type="entry name" value="Ribosomal_S15"/>
    <property type="match status" value="1"/>
</dbReference>
<evidence type="ECO:0000256" key="5">
    <source>
        <dbReference type="RuleBase" id="RU003919"/>
    </source>
</evidence>
<dbReference type="NCBIfam" id="TIGR00952">
    <property type="entry name" value="S15_bact"/>
    <property type="match status" value="1"/>
</dbReference>
<dbReference type="SUPFAM" id="SSF47060">
    <property type="entry name" value="S15/NS1 RNA-binding domain"/>
    <property type="match status" value="1"/>
</dbReference>
<evidence type="ECO:0000256" key="6">
    <source>
        <dbReference type="RuleBase" id="RU004524"/>
    </source>
</evidence>
<protein>
    <recommendedName>
        <fullName evidence="4">Small ribosomal subunit protein uS15</fullName>
    </recommendedName>
</protein>
<comment type="similarity">
    <text evidence="4 5">Belongs to the universal ribosomal protein uS15 family.</text>
</comment>
<dbReference type="InterPro" id="IPR009068">
    <property type="entry name" value="uS15_NS1_RNA-bd_sf"/>
</dbReference>